<comment type="caution">
    <text evidence="2">The sequence shown here is derived from an EMBL/GenBank/DDBJ whole genome shotgun (WGS) entry which is preliminary data.</text>
</comment>
<keyword evidence="3" id="KW-1185">Reference proteome</keyword>
<name>A0A4U0QPZ5_9RHOB</name>
<organism evidence="2 3">
    <name type="scientific">Paracoccus hibiscisoli</name>
    <dbReference type="NCBI Taxonomy" id="2023261"/>
    <lineage>
        <taxon>Bacteria</taxon>
        <taxon>Pseudomonadati</taxon>
        <taxon>Pseudomonadota</taxon>
        <taxon>Alphaproteobacteria</taxon>
        <taxon>Rhodobacterales</taxon>
        <taxon>Paracoccaceae</taxon>
        <taxon>Paracoccus</taxon>
    </lineage>
</organism>
<protein>
    <recommendedName>
        <fullName evidence="4">DUF2946 domain-containing protein</fullName>
    </recommendedName>
</protein>
<proteinExistence type="predicted"/>
<dbReference type="Proteomes" id="UP000306223">
    <property type="component" value="Unassembled WGS sequence"/>
</dbReference>
<dbReference type="AlphaFoldDB" id="A0A4U0QPZ5"/>
<evidence type="ECO:0008006" key="4">
    <source>
        <dbReference type="Google" id="ProtNLM"/>
    </source>
</evidence>
<reference evidence="2 3" key="1">
    <citation type="submission" date="2019-04" db="EMBL/GenBank/DDBJ databases">
        <authorList>
            <person name="Li J."/>
        </authorList>
    </citation>
    <scope>NUCLEOTIDE SEQUENCE [LARGE SCALE GENOMIC DNA]</scope>
    <source>
        <strain evidence="2 3">CCTCC AB2016182</strain>
    </source>
</reference>
<accession>A0A4U0QPZ5</accession>
<dbReference type="EMBL" id="SUNH01000014">
    <property type="protein sequence ID" value="TJZ83967.1"/>
    <property type="molecule type" value="Genomic_DNA"/>
</dbReference>
<evidence type="ECO:0000256" key="1">
    <source>
        <dbReference type="SAM" id="MobiDB-lite"/>
    </source>
</evidence>
<feature type="region of interest" description="Disordered" evidence="1">
    <location>
        <begin position="94"/>
        <end position="116"/>
    </location>
</feature>
<sequence>MLTALRLFLLLGVILGVVLPKSSAALAQLGLVDDRVVVICTGHGMQTITLSPDERPAPVQGHDAPCLLVAPSDGTAPLAQPLWLRLTGQPPRPAGRDLWRAAEAPGTGHARAPPLA</sequence>
<evidence type="ECO:0000313" key="2">
    <source>
        <dbReference type="EMBL" id="TJZ83967.1"/>
    </source>
</evidence>
<evidence type="ECO:0000313" key="3">
    <source>
        <dbReference type="Proteomes" id="UP000306223"/>
    </source>
</evidence>
<dbReference type="OrthoDB" id="7873131at2"/>
<dbReference type="RefSeq" id="WP_136856835.1">
    <property type="nucleotide sequence ID" value="NZ_SUNH01000014.1"/>
</dbReference>
<gene>
    <name evidence="2" type="ORF">FA740_11065</name>
</gene>